<sequence>AWLAKQYGEIEEVSPMAYFDRALQVMDLNLKNVAVRRRR</sequence>
<comment type="caution">
    <text evidence="1">The sequence shown here is derived from an EMBL/GenBank/DDBJ whole genome shotgun (WGS) entry which is preliminary data.</text>
</comment>
<organism evidence="1">
    <name type="scientific">marine sediment metagenome</name>
    <dbReference type="NCBI Taxonomy" id="412755"/>
    <lineage>
        <taxon>unclassified sequences</taxon>
        <taxon>metagenomes</taxon>
        <taxon>ecological metagenomes</taxon>
    </lineage>
</organism>
<proteinExistence type="predicted"/>
<reference evidence="1" key="1">
    <citation type="journal article" date="2014" name="Front. Microbiol.">
        <title>High frequency of phylogenetically diverse reductive dehalogenase-homologous genes in deep subseafloor sedimentary metagenomes.</title>
        <authorList>
            <person name="Kawai M."/>
            <person name="Futagami T."/>
            <person name="Toyoda A."/>
            <person name="Takaki Y."/>
            <person name="Nishi S."/>
            <person name="Hori S."/>
            <person name="Arai W."/>
            <person name="Tsubouchi T."/>
            <person name="Morono Y."/>
            <person name="Uchiyama I."/>
            <person name="Ito T."/>
            <person name="Fujiyama A."/>
            <person name="Inagaki F."/>
            <person name="Takami H."/>
        </authorList>
    </citation>
    <scope>NUCLEOTIDE SEQUENCE</scope>
    <source>
        <strain evidence="1">Expedition CK06-06</strain>
    </source>
</reference>
<protein>
    <submittedName>
        <fullName evidence="1">Uncharacterized protein</fullName>
    </submittedName>
</protein>
<evidence type="ECO:0000313" key="1">
    <source>
        <dbReference type="EMBL" id="GAI97004.1"/>
    </source>
</evidence>
<dbReference type="AlphaFoldDB" id="X1UXC8"/>
<accession>X1UXC8</accession>
<dbReference type="EMBL" id="BARW01016944">
    <property type="protein sequence ID" value="GAI97004.1"/>
    <property type="molecule type" value="Genomic_DNA"/>
</dbReference>
<gene>
    <name evidence="1" type="ORF">S12H4_29385</name>
</gene>
<feature type="non-terminal residue" evidence="1">
    <location>
        <position position="1"/>
    </location>
</feature>
<name>X1UXC8_9ZZZZ</name>